<reference evidence="2" key="1">
    <citation type="submission" date="2020-04" db="EMBL/GenBank/DDBJ databases">
        <title>Genomes of microviruses in a sewage oxidation pond.</title>
        <authorList>
            <person name="Schreck J."/>
            <person name="Kraberger S."/>
            <person name="Scotch M."/>
            <person name="Halden R.U."/>
            <person name="Varsani A."/>
        </authorList>
    </citation>
    <scope>NUCLEOTIDE SEQUENCE</scope>
    <source>
        <strain evidence="2">6402_207</strain>
    </source>
</reference>
<sequence>MAYKRKKSYTRKYNKKRKYSRNKVSKKVWKASKKAAKRTIYSMVETKALHFIGTTQGIASGQKYGNTALNLWSQMGAGTSQAQVIGNEFDVRYIEFRYSFEHTGTSPLDLQTPVMARITVVKAADIWLLDTPTAPFITTGIPGNLFNPVGSLMPAIHSKFNSNVVKVLWQKKIVLRPAQYNVSGQLTSWKVGKFKPRGLKGKKTFASVWGAVSDTADGTLKNAQYYVVIELQSFTNSSATHDVKFRYDFSVYYKDL</sequence>
<dbReference type="Gene3D" id="2.60.120.20">
    <property type="match status" value="1"/>
</dbReference>
<accession>A0A858NG84</accession>
<evidence type="ECO:0000256" key="1">
    <source>
        <dbReference type="SAM" id="MobiDB-lite"/>
    </source>
</evidence>
<evidence type="ECO:0000313" key="2">
    <source>
        <dbReference type="EMBL" id="QJB18725.1"/>
    </source>
</evidence>
<proteinExistence type="predicted"/>
<organism evidence="2">
    <name type="scientific">Genomoviridae sp</name>
    <dbReference type="NCBI Taxonomy" id="2202565"/>
    <lineage>
        <taxon>Viruses</taxon>
        <taxon>Monodnaviria</taxon>
        <taxon>Shotokuvirae</taxon>
        <taxon>Cressdnaviricota</taxon>
        <taxon>Repensiviricetes</taxon>
        <taxon>Geplafuvirales</taxon>
        <taxon>Genomoviridae</taxon>
    </lineage>
</organism>
<dbReference type="InterPro" id="IPR029053">
    <property type="entry name" value="Viral_coat"/>
</dbReference>
<feature type="region of interest" description="Disordered" evidence="1">
    <location>
        <begin position="1"/>
        <end position="22"/>
    </location>
</feature>
<name>A0A858NG84_9VIRU</name>
<protein>
    <submittedName>
        <fullName evidence="2">Capsid protein</fullName>
    </submittedName>
</protein>
<dbReference type="EMBL" id="MT309906">
    <property type="protein sequence ID" value="QJB18725.1"/>
    <property type="molecule type" value="Genomic_DNA"/>
</dbReference>